<proteinExistence type="predicted"/>
<feature type="compositionally biased region" description="Polar residues" evidence="1">
    <location>
        <begin position="35"/>
        <end position="47"/>
    </location>
</feature>
<dbReference type="Proteomes" id="UP000075903">
    <property type="component" value="Unassembled WGS sequence"/>
</dbReference>
<evidence type="ECO:0000313" key="2">
    <source>
        <dbReference type="EnsemblMetazoa" id="AMEM016942-PA"/>
    </source>
</evidence>
<dbReference type="EnsemblMetazoa" id="AMEM016942-RA">
    <property type="protein sequence ID" value="AMEM016942-PA"/>
    <property type="gene ID" value="AMEM016942"/>
</dbReference>
<dbReference type="VEuPathDB" id="VectorBase:AMEM016942"/>
<evidence type="ECO:0000256" key="1">
    <source>
        <dbReference type="SAM" id="MobiDB-lite"/>
    </source>
</evidence>
<accession>A0A182VLE5</accession>
<feature type="region of interest" description="Disordered" evidence="1">
    <location>
        <begin position="1"/>
        <end position="54"/>
    </location>
</feature>
<name>A0A182VLE5_ANOME</name>
<evidence type="ECO:0000313" key="3">
    <source>
        <dbReference type="Proteomes" id="UP000075903"/>
    </source>
</evidence>
<feature type="compositionally biased region" description="Polar residues" evidence="1">
    <location>
        <begin position="1"/>
        <end position="13"/>
    </location>
</feature>
<keyword evidence="3" id="KW-1185">Reference proteome</keyword>
<feature type="compositionally biased region" description="Polar residues" evidence="1">
    <location>
        <begin position="71"/>
        <end position="80"/>
    </location>
</feature>
<organism evidence="2 3">
    <name type="scientific">Anopheles merus</name>
    <name type="common">Mosquito</name>
    <dbReference type="NCBI Taxonomy" id="30066"/>
    <lineage>
        <taxon>Eukaryota</taxon>
        <taxon>Metazoa</taxon>
        <taxon>Ecdysozoa</taxon>
        <taxon>Arthropoda</taxon>
        <taxon>Hexapoda</taxon>
        <taxon>Insecta</taxon>
        <taxon>Pterygota</taxon>
        <taxon>Neoptera</taxon>
        <taxon>Endopterygota</taxon>
        <taxon>Diptera</taxon>
        <taxon>Nematocera</taxon>
        <taxon>Culicoidea</taxon>
        <taxon>Culicidae</taxon>
        <taxon>Anophelinae</taxon>
        <taxon>Anopheles</taxon>
    </lineage>
</organism>
<reference evidence="2" key="1">
    <citation type="submission" date="2020-05" db="UniProtKB">
        <authorList>
            <consortium name="EnsemblMetazoa"/>
        </authorList>
    </citation>
    <scope>IDENTIFICATION</scope>
    <source>
        <strain evidence="2">MAF</strain>
    </source>
</reference>
<dbReference type="AlphaFoldDB" id="A0A182VLE5"/>
<sequence length="144" mass="14629">MDTTGDNVKANNATTSDHDSSHGSTANVPGGVRGQQDTMSKNDGQATSCSNSSACCCSRHRSAPLAFIASASSPSTSEGFSTEIPVTFASPNGDPPEPSSAAIATAVGEVGIVSFAMCSNRRGSRLLPLAMVVGVNFSHLPPKE</sequence>
<feature type="region of interest" description="Disordered" evidence="1">
    <location>
        <begin position="71"/>
        <end position="99"/>
    </location>
</feature>
<protein>
    <submittedName>
        <fullName evidence="2">Uncharacterized protein</fullName>
    </submittedName>
</protein>